<dbReference type="InterPro" id="IPR044993">
    <property type="entry name" value="BXL"/>
</dbReference>
<dbReference type="InterPro" id="IPR013783">
    <property type="entry name" value="Ig-like_fold"/>
</dbReference>
<comment type="similarity">
    <text evidence="1">Belongs to the glycosyl hydrolase 3 family.</text>
</comment>
<feature type="signal peptide" evidence="4">
    <location>
        <begin position="1"/>
        <end position="15"/>
    </location>
</feature>
<evidence type="ECO:0000256" key="4">
    <source>
        <dbReference type="SAM" id="SignalP"/>
    </source>
</evidence>
<organism evidence="6 7">
    <name type="scientific">Geodia barretti</name>
    <name type="common">Barrett's horny sponge</name>
    <dbReference type="NCBI Taxonomy" id="519541"/>
    <lineage>
        <taxon>Eukaryota</taxon>
        <taxon>Metazoa</taxon>
        <taxon>Porifera</taxon>
        <taxon>Demospongiae</taxon>
        <taxon>Heteroscleromorpha</taxon>
        <taxon>Tetractinellida</taxon>
        <taxon>Astrophorina</taxon>
        <taxon>Geodiidae</taxon>
        <taxon>Geodia</taxon>
    </lineage>
</organism>
<sequence>MRNSIKLLVILVSVGDYIYLGSKFTAQESMVLLRNDGTLPINFGAFKSVALIGPCADDPDCNTGDYNPQPAYIVTPRAAFLNRSGLTVNYASGCADVKCTSSAGFASAVTTARSSDFVVYVGGISHTIEGEGHDRANIFLPGLQSDLITMLVQVGKPVVVVLTHGAPVVSPVYASVNAVLSAGYAGQEAGNAVYAVLTGLYNPAGHTVVTWYTNGSQLPAMTNYSMVNRTYRYMTATPLYKFGYGLSYTKFNYSHFQLSPQTDIKPCDSVEMKVTVTNIGSVVGSEVVQFYATLTNSPVTTAHIKLVGFNRVENLSQGAHAVVTVSMDPSQMTVIYDFGNVPMIVPGEYQVYAGGSQPNDHNSPSNVLSLSFTITGDPIPLSNCTSN</sequence>
<dbReference type="Pfam" id="PF14310">
    <property type="entry name" value="Fn3-like"/>
    <property type="match status" value="1"/>
</dbReference>
<dbReference type="Gene3D" id="3.40.50.1700">
    <property type="entry name" value="Glycoside hydrolase family 3 C-terminal domain"/>
    <property type="match status" value="1"/>
</dbReference>
<keyword evidence="3" id="KW-0326">Glycosidase</keyword>
<dbReference type="AlphaFoldDB" id="A0AA35WRS8"/>
<proteinExistence type="inferred from homology"/>
<evidence type="ECO:0000256" key="2">
    <source>
        <dbReference type="ARBA" id="ARBA00022801"/>
    </source>
</evidence>
<protein>
    <submittedName>
        <fullName evidence="6">Probable exo-1,4-beta-xylosidase xlnD</fullName>
    </submittedName>
</protein>
<dbReference type="GO" id="GO:0046556">
    <property type="term" value="F:alpha-L-arabinofuranosidase activity"/>
    <property type="evidence" value="ECO:0007669"/>
    <property type="project" value="TreeGrafter"/>
</dbReference>
<dbReference type="InterPro" id="IPR002772">
    <property type="entry name" value="Glyco_hydro_3_C"/>
</dbReference>
<evidence type="ECO:0000313" key="7">
    <source>
        <dbReference type="Proteomes" id="UP001174909"/>
    </source>
</evidence>
<accession>A0AA35WRS8</accession>
<dbReference type="GO" id="GO:0009044">
    <property type="term" value="F:xylan 1,4-beta-xylosidase activity"/>
    <property type="evidence" value="ECO:0007669"/>
    <property type="project" value="InterPro"/>
</dbReference>
<evidence type="ECO:0000256" key="1">
    <source>
        <dbReference type="ARBA" id="ARBA00005336"/>
    </source>
</evidence>
<dbReference type="Pfam" id="PF01915">
    <property type="entry name" value="Glyco_hydro_3_C"/>
    <property type="match status" value="1"/>
</dbReference>
<dbReference type="GO" id="GO:0045493">
    <property type="term" value="P:xylan catabolic process"/>
    <property type="evidence" value="ECO:0007669"/>
    <property type="project" value="InterPro"/>
</dbReference>
<dbReference type="PANTHER" id="PTHR42721:SF3">
    <property type="entry name" value="BETA-D-XYLOSIDASE 5-RELATED"/>
    <property type="match status" value="1"/>
</dbReference>
<comment type="caution">
    <text evidence="6">The sequence shown here is derived from an EMBL/GenBank/DDBJ whole genome shotgun (WGS) entry which is preliminary data.</text>
</comment>
<gene>
    <name evidence="6" type="ORF">GBAR_LOCUS14020</name>
</gene>
<feature type="domain" description="Fibronectin type III-like" evidence="5">
    <location>
        <begin position="286"/>
        <end position="357"/>
    </location>
</feature>
<dbReference type="EMBL" id="CASHTH010002050">
    <property type="protein sequence ID" value="CAI8024072.1"/>
    <property type="molecule type" value="Genomic_DNA"/>
</dbReference>
<dbReference type="Proteomes" id="UP001174909">
    <property type="component" value="Unassembled WGS sequence"/>
</dbReference>
<dbReference type="PANTHER" id="PTHR42721">
    <property type="entry name" value="SUGAR HYDROLASE-RELATED"/>
    <property type="match status" value="1"/>
</dbReference>
<dbReference type="InterPro" id="IPR026891">
    <property type="entry name" value="Fn3-like"/>
</dbReference>
<evidence type="ECO:0000256" key="3">
    <source>
        <dbReference type="ARBA" id="ARBA00023295"/>
    </source>
</evidence>
<feature type="chain" id="PRO_5041249262" evidence="4">
    <location>
        <begin position="16"/>
        <end position="387"/>
    </location>
</feature>
<name>A0AA35WRS8_GEOBA</name>
<dbReference type="GO" id="GO:0031222">
    <property type="term" value="P:arabinan catabolic process"/>
    <property type="evidence" value="ECO:0007669"/>
    <property type="project" value="TreeGrafter"/>
</dbReference>
<reference evidence="6" key="1">
    <citation type="submission" date="2023-03" db="EMBL/GenBank/DDBJ databases">
        <authorList>
            <person name="Steffen K."/>
            <person name="Cardenas P."/>
        </authorList>
    </citation>
    <scope>NUCLEOTIDE SEQUENCE</scope>
</reference>
<evidence type="ECO:0000259" key="5">
    <source>
        <dbReference type="SMART" id="SM01217"/>
    </source>
</evidence>
<dbReference type="SMART" id="SM01217">
    <property type="entry name" value="Fn3_like"/>
    <property type="match status" value="1"/>
</dbReference>
<keyword evidence="4" id="KW-0732">Signal</keyword>
<evidence type="ECO:0000313" key="6">
    <source>
        <dbReference type="EMBL" id="CAI8024072.1"/>
    </source>
</evidence>
<dbReference type="Gene3D" id="2.60.40.10">
    <property type="entry name" value="Immunoglobulins"/>
    <property type="match status" value="1"/>
</dbReference>
<keyword evidence="2" id="KW-0378">Hydrolase</keyword>
<dbReference type="InterPro" id="IPR036881">
    <property type="entry name" value="Glyco_hydro_3_C_sf"/>
</dbReference>
<dbReference type="SUPFAM" id="SSF52279">
    <property type="entry name" value="Beta-D-glucan exohydrolase, C-terminal domain"/>
    <property type="match status" value="1"/>
</dbReference>
<keyword evidence="7" id="KW-1185">Reference proteome</keyword>